<dbReference type="InterPro" id="IPR017850">
    <property type="entry name" value="Alkaline_phosphatase_core_sf"/>
</dbReference>
<dbReference type="InterPro" id="IPR004245">
    <property type="entry name" value="DUF229"/>
</dbReference>
<dbReference type="EMBL" id="CP111026">
    <property type="protein sequence ID" value="WAR27882.1"/>
    <property type="molecule type" value="Genomic_DNA"/>
</dbReference>
<dbReference type="EMBL" id="CP111026">
    <property type="protein sequence ID" value="WAR27883.1"/>
    <property type="molecule type" value="Genomic_DNA"/>
</dbReference>
<dbReference type="PANTHER" id="PTHR10974">
    <property type="entry name" value="FI08016P-RELATED"/>
    <property type="match status" value="1"/>
</dbReference>
<dbReference type="Gene3D" id="3.40.720.10">
    <property type="entry name" value="Alkaline Phosphatase, subunit A"/>
    <property type="match status" value="1"/>
</dbReference>
<dbReference type="PANTHER" id="PTHR10974:SF1">
    <property type="entry name" value="FI08016P-RELATED"/>
    <property type="match status" value="1"/>
</dbReference>
<reference evidence="2" key="1">
    <citation type="submission" date="2022-11" db="EMBL/GenBank/DDBJ databases">
        <title>Centuries of genome instability and evolution in soft-shell clam transmissible cancer (bioRxiv).</title>
        <authorList>
            <person name="Hart S.F.M."/>
            <person name="Yonemitsu M.A."/>
            <person name="Giersch R.M."/>
            <person name="Beal B.F."/>
            <person name="Arriagada G."/>
            <person name="Davis B.W."/>
            <person name="Ostrander E.A."/>
            <person name="Goff S.P."/>
            <person name="Metzger M.J."/>
        </authorList>
    </citation>
    <scope>NUCLEOTIDE SEQUENCE</scope>
    <source>
        <strain evidence="2">MELC-2E11</strain>
        <tissue evidence="2">Siphon/mantle</tissue>
    </source>
</reference>
<gene>
    <name evidence="1" type="ORF">MAR_013586</name>
    <name evidence="2" type="ORF">MAR_013587</name>
</gene>
<proteinExistence type="predicted"/>
<keyword evidence="3" id="KW-1185">Reference proteome</keyword>
<dbReference type="SUPFAM" id="SSF53649">
    <property type="entry name" value="Alkaline phosphatase-like"/>
    <property type="match status" value="1"/>
</dbReference>
<evidence type="ECO:0000313" key="3">
    <source>
        <dbReference type="Proteomes" id="UP001164746"/>
    </source>
</evidence>
<dbReference type="Proteomes" id="UP001164746">
    <property type="component" value="Chromosome 15"/>
</dbReference>
<evidence type="ECO:0000313" key="1">
    <source>
        <dbReference type="EMBL" id="WAR27882.1"/>
    </source>
</evidence>
<name>A0ABY7G0A9_MYAAR</name>
<evidence type="ECO:0008006" key="4">
    <source>
        <dbReference type="Google" id="ProtNLM"/>
    </source>
</evidence>
<organism evidence="2 3">
    <name type="scientific">Mya arenaria</name>
    <name type="common">Soft-shell clam</name>
    <dbReference type="NCBI Taxonomy" id="6604"/>
    <lineage>
        <taxon>Eukaryota</taxon>
        <taxon>Metazoa</taxon>
        <taxon>Spiralia</taxon>
        <taxon>Lophotrochozoa</taxon>
        <taxon>Mollusca</taxon>
        <taxon>Bivalvia</taxon>
        <taxon>Autobranchia</taxon>
        <taxon>Heteroconchia</taxon>
        <taxon>Euheterodonta</taxon>
        <taxon>Imparidentia</taxon>
        <taxon>Neoheterodontei</taxon>
        <taxon>Myida</taxon>
        <taxon>Myoidea</taxon>
        <taxon>Myidae</taxon>
        <taxon>Mya</taxon>
    </lineage>
</organism>
<dbReference type="Pfam" id="PF02995">
    <property type="entry name" value="DUF229"/>
    <property type="match status" value="1"/>
</dbReference>
<evidence type="ECO:0000313" key="2">
    <source>
        <dbReference type="EMBL" id="WAR27883.1"/>
    </source>
</evidence>
<accession>A0ABY7G0A9</accession>
<sequence>MAEVGTFTYRMLGFKNKPVNHYIRPFYLEVAKSVKIKHFCHGSKRIHEIFINWLKEGLITNVGRPFFTFGFFSGYSHNTNDCVGLLDEDNVDFLKYMNSLGLLKNTFVLLMSDHGARYGNLRQTEQGKLEERMPYFGIFVPPEFRKEHPNKYIAFLENTKKLVTPFDIYETFMEINEEKNEYKPTDRTSYSLFSNIPMERTCQSAGIEAHWCACLAWKNTSVSENHVINTARESVNMFNEMIGEYSIMCHKLDLKHITRAIKLESNENVLKFKESKDIDGRIADMSAKTKPLQAFYQITMETTPGNVTSSVDLQSGQVFISKEDISRINKYYDAPKCIVKRKPELRPYCVCKENI</sequence>
<protein>
    <recommendedName>
        <fullName evidence="4">Sulfatase N-terminal domain-containing protein</fullName>
    </recommendedName>
</protein>
<dbReference type="CDD" id="cd16021">
    <property type="entry name" value="ALP_like"/>
    <property type="match status" value="1"/>
</dbReference>